<protein>
    <submittedName>
        <fullName evidence="1">Uncharacterized protein</fullName>
    </submittedName>
</protein>
<name>A0A8J7P8M5_9BACT</name>
<dbReference type="AlphaFoldDB" id="A0A8J7P8M5"/>
<dbReference type="Proteomes" id="UP000664277">
    <property type="component" value="Unassembled WGS sequence"/>
</dbReference>
<comment type="caution">
    <text evidence="1">The sequence shown here is derived from an EMBL/GenBank/DDBJ whole genome shotgun (WGS) entry which is preliminary data.</text>
</comment>
<organism evidence="1 2">
    <name type="scientific">Candidatus Obscuribacter phosphatis</name>
    <dbReference type="NCBI Taxonomy" id="1906157"/>
    <lineage>
        <taxon>Bacteria</taxon>
        <taxon>Bacillati</taxon>
        <taxon>Candidatus Melainabacteria</taxon>
        <taxon>Candidatus Obscuribacterales</taxon>
        <taxon>Candidatus Obscuribacteraceae</taxon>
        <taxon>Candidatus Obscuribacter</taxon>
    </lineage>
</organism>
<sequence length="409" mass="46450">MRKLHMIIAASAAVLTVGICVAAAGFFNSVEIPFTAETRPAGAQLILPDESKGEVRRLRTFDGKGGGTDQVLRKDGFTQEVVYDSFSDNRRLKETTWFPAKPGESQGAKQSVRYFAAAGVGTSSLQVWDENGNLIRSGELVKPTGNSNRWYFAVKLFQNGVLVENQMHHTDGFVVQQDRMRPDGTMESSKRFMAPNNESYWQTRYFLADGKTVDYQEDRSFGSYSVTRFWPGTDVKKEVSAVTPGNRTLQLFRADGTQARVFDEYKTLGYGWTDYSDKGKVAFKRYFARVVTKTADGKESERFVIRFVEEYNQEGVKVSRYEFNDKGQLVDVELHKSASRKTRTDYRFENGVLVKRTEFNSENRVVRTVEKPEETVQFAIKSDWYKVEARPAVEADRVNVDSEVSHGPY</sequence>
<gene>
    <name evidence="1" type="ORF">J0M35_16930</name>
</gene>
<dbReference type="EMBL" id="JAFLCK010000030">
    <property type="protein sequence ID" value="MBN8662054.1"/>
    <property type="molecule type" value="Genomic_DNA"/>
</dbReference>
<evidence type="ECO:0000313" key="1">
    <source>
        <dbReference type="EMBL" id="MBN8662054.1"/>
    </source>
</evidence>
<reference evidence="1" key="1">
    <citation type="submission" date="2021-02" db="EMBL/GenBank/DDBJ databases">
        <title>Genome-Resolved Metagenomics of a Microbial Community Performing Photosynthetic Biological Nutrient Removal.</title>
        <authorList>
            <person name="Mcdaniel E.A."/>
        </authorList>
    </citation>
    <scope>NUCLEOTIDE SEQUENCE</scope>
    <source>
        <strain evidence="1">UWPOB_OBS1</strain>
    </source>
</reference>
<accession>A0A8J7P8M5</accession>
<proteinExistence type="predicted"/>
<evidence type="ECO:0000313" key="2">
    <source>
        <dbReference type="Proteomes" id="UP000664277"/>
    </source>
</evidence>